<dbReference type="Proteomes" id="UP001177592">
    <property type="component" value="Plasmid paNv_CAN14"/>
</dbReference>
<proteinExistence type="predicted"/>
<geneLocation type="plasmid" evidence="2 3">
    <name>paNv_CAN14</name>
</geneLocation>
<evidence type="ECO:0000313" key="4">
    <source>
        <dbReference type="Proteomes" id="UP001177595"/>
    </source>
</evidence>
<dbReference type="RefSeq" id="WP_051297176.1">
    <property type="nucleotide sequence ID" value="NZ_CP123513.1"/>
</dbReference>
<reference evidence="1" key="1">
    <citation type="submission" date="2023-04" db="EMBL/GenBank/DDBJ databases">
        <title>Genome dynamics across the evolutionary transition to endosymbiosis.</title>
        <authorList>
            <person name="Siozios S."/>
            <person name="Nadal-Jimenez P."/>
            <person name="Azagi T."/>
            <person name="Sprong H."/>
            <person name="Frost C.L."/>
            <person name="Parratt S.R."/>
            <person name="Taylor G."/>
            <person name="Brettell L."/>
            <person name="Lew K.C."/>
            <person name="Croft L."/>
            <person name="King K.C."/>
            <person name="Brockhurst M.A."/>
            <person name="Hypsa V."/>
            <person name="Novakova E."/>
            <person name="Darby A.C."/>
            <person name="Hurst G.D.D."/>
        </authorList>
    </citation>
    <scope>NUCLEOTIDE SEQUENCE</scope>
    <source>
        <strain evidence="2">ANv_CAN</strain>
        <strain evidence="1">APv</strain>
        <plasmid evidence="2">paNv_CAN14</plasmid>
        <plasmid evidence="1">paPv9</plasmid>
    </source>
</reference>
<evidence type="ECO:0000313" key="1">
    <source>
        <dbReference type="EMBL" id="WGM03955.1"/>
    </source>
</evidence>
<dbReference type="SUPFAM" id="SSF52540">
    <property type="entry name" value="P-loop containing nucleoside triphosphate hydrolases"/>
    <property type="match status" value="1"/>
</dbReference>
<geneLocation type="plasmid" evidence="1 4">
    <name>paPv9</name>
</geneLocation>
<keyword evidence="3" id="KW-1185">Reference proteome</keyword>
<dbReference type="InterPro" id="IPR027417">
    <property type="entry name" value="P-loop_NTPase"/>
</dbReference>
<evidence type="ECO:0000313" key="3">
    <source>
        <dbReference type="Proteomes" id="UP001177592"/>
    </source>
</evidence>
<dbReference type="Gene3D" id="3.40.50.300">
    <property type="entry name" value="P-loop containing nucleotide triphosphate hydrolases"/>
    <property type="match status" value="1"/>
</dbReference>
<organism evidence="1 4">
    <name type="scientific">Arsenophonus nasoniae</name>
    <name type="common">son-killer infecting Nasonia vitripennis</name>
    <dbReference type="NCBI Taxonomy" id="638"/>
    <lineage>
        <taxon>Bacteria</taxon>
        <taxon>Pseudomonadati</taxon>
        <taxon>Pseudomonadota</taxon>
        <taxon>Gammaproteobacteria</taxon>
        <taxon>Enterobacterales</taxon>
        <taxon>Morganellaceae</taxon>
        <taxon>Arsenophonus</taxon>
    </lineage>
</organism>
<sequence>MRLVVLNNSGNVGKSTICQHMLYPRLKYNILRIETLNTDGEATGERLSAEDFDKIFNKILSSDDVIVDVGASNIATFKTKIETDFEGAHNFIDYFLIPVTPDEKQQRDTIKTISDLNAQGVENDKMRVILNRVNSKRDIKEQFNILYTSDMLNVINFELNDVLPVVFESSLFKTLERARLTYNTVKEFKTSSEFDEELKGKIGKEKIELELQKFYRLGFEAYQKNLQTAFEALNLI</sequence>
<dbReference type="Proteomes" id="UP001177595">
    <property type="component" value="Plasmid paPv9"/>
</dbReference>
<name>A0AA95H071_9GAMM</name>
<protein>
    <submittedName>
        <fullName evidence="1">Transcriptional regulator</fullName>
    </submittedName>
</protein>
<gene>
    <name evidence="1" type="ORF">QE210_21190</name>
    <name evidence="2" type="ORF">QE258_27745</name>
</gene>
<dbReference type="EMBL" id="CP123513">
    <property type="protein sequence ID" value="WGM03955.1"/>
    <property type="molecule type" value="Genomic_DNA"/>
</dbReference>
<evidence type="ECO:0000313" key="2">
    <source>
        <dbReference type="EMBL" id="WGM09109.1"/>
    </source>
</evidence>
<dbReference type="AlphaFoldDB" id="A0AA95H071"/>
<dbReference type="EMBL" id="CP123537">
    <property type="protein sequence ID" value="WGM09109.1"/>
    <property type="molecule type" value="Genomic_DNA"/>
</dbReference>
<keyword evidence="1" id="KW-0614">Plasmid</keyword>
<accession>A0AA95H071</accession>